<feature type="compositionally biased region" description="Basic and acidic residues" evidence="1">
    <location>
        <begin position="95"/>
        <end position="108"/>
    </location>
</feature>
<name>A0AAV5TQA0_9BILA</name>
<reference evidence="2" key="1">
    <citation type="submission" date="2023-10" db="EMBL/GenBank/DDBJ databases">
        <title>Genome assembly of Pristionchus species.</title>
        <authorList>
            <person name="Yoshida K."/>
            <person name="Sommer R.J."/>
        </authorList>
    </citation>
    <scope>NUCLEOTIDE SEQUENCE</scope>
    <source>
        <strain evidence="2">RS0144</strain>
    </source>
</reference>
<comment type="caution">
    <text evidence="2">The sequence shown here is derived from an EMBL/GenBank/DDBJ whole genome shotgun (WGS) entry which is preliminary data.</text>
</comment>
<proteinExistence type="predicted"/>
<feature type="region of interest" description="Disordered" evidence="1">
    <location>
        <begin position="81"/>
        <end position="108"/>
    </location>
</feature>
<keyword evidence="3" id="KW-1185">Reference proteome</keyword>
<protein>
    <submittedName>
        <fullName evidence="2">Uncharacterized protein</fullName>
    </submittedName>
</protein>
<accession>A0AAV5TQA0</accession>
<dbReference type="EMBL" id="BTSX01000004">
    <property type="protein sequence ID" value="GMS96439.1"/>
    <property type="molecule type" value="Genomic_DNA"/>
</dbReference>
<gene>
    <name evidence="2" type="ORF">PENTCL1PPCAC_18614</name>
</gene>
<dbReference type="AlphaFoldDB" id="A0AAV5TQA0"/>
<organism evidence="2 3">
    <name type="scientific">Pristionchus entomophagus</name>
    <dbReference type="NCBI Taxonomy" id="358040"/>
    <lineage>
        <taxon>Eukaryota</taxon>
        <taxon>Metazoa</taxon>
        <taxon>Ecdysozoa</taxon>
        <taxon>Nematoda</taxon>
        <taxon>Chromadorea</taxon>
        <taxon>Rhabditida</taxon>
        <taxon>Rhabditina</taxon>
        <taxon>Diplogasteromorpha</taxon>
        <taxon>Diplogasteroidea</taxon>
        <taxon>Neodiplogasteridae</taxon>
        <taxon>Pristionchus</taxon>
    </lineage>
</organism>
<evidence type="ECO:0000313" key="3">
    <source>
        <dbReference type="Proteomes" id="UP001432027"/>
    </source>
</evidence>
<dbReference type="Proteomes" id="UP001432027">
    <property type="component" value="Unassembled WGS sequence"/>
</dbReference>
<feature type="non-terminal residue" evidence="2">
    <location>
        <position position="1"/>
    </location>
</feature>
<sequence>LNMIRASNAAVTQALFRSRPGLSQLPRTSSMATKVDPYGTNSAAGKVKDNVHSTMHKMKETVHKAGEFVSDKAHKVADGVKGLAGSKPVQGSKQSVDRAGEKIAHKTK</sequence>
<evidence type="ECO:0000256" key="1">
    <source>
        <dbReference type="SAM" id="MobiDB-lite"/>
    </source>
</evidence>
<feature type="region of interest" description="Disordered" evidence="1">
    <location>
        <begin position="22"/>
        <end position="46"/>
    </location>
</feature>
<evidence type="ECO:0000313" key="2">
    <source>
        <dbReference type="EMBL" id="GMS96439.1"/>
    </source>
</evidence>